<evidence type="ECO:0000313" key="4">
    <source>
        <dbReference type="Proteomes" id="UP000598467"/>
    </source>
</evidence>
<dbReference type="Gene3D" id="3.90.550.10">
    <property type="entry name" value="Spore Coat Polysaccharide Biosynthesis Protein SpsA, Chain A"/>
    <property type="match status" value="2"/>
</dbReference>
<dbReference type="Proteomes" id="UP000598467">
    <property type="component" value="Unassembled WGS sequence"/>
</dbReference>
<evidence type="ECO:0000313" key="3">
    <source>
        <dbReference type="EMBL" id="MBD1549648.1"/>
    </source>
</evidence>
<reference evidence="3" key="1">
    <citation type="submission" date="2020-05" db="EMBL/GenBank/DDBJ databases">
        <title>Identification of trans-AT polyketide cluster in two marine bacteria, producers of a novel glutaramide-containing polyketide sesbanimide D and analogs.</title>
        <authorList>
            <person name="Kacar D."/>
            <person name="Rodriguez P."/>
            <person name="Canedo L."/>
            <person name="Gonzalez E."/>
            <person name="Galan B."/>
            <person name="De La Calle F."/>
            <person name="Garcia J.L."/>
        </authorList>
    </citation>
    <scope>NUCLEOTIDE SEQUENCE</scope>
    <source>
        <strain evidence="3">PHM038</strain>
    </source>
</reference>
<sequence length="739" mass="83783">MGTTIKWCMTGDDPQIIIRFPLFRENFLVLELTSLDGPIEPTIYVPRLGRYDERHARRLPEAENFLIVAPVGAIGNVCKLRVDPSTAPGTITTRLTTHRRYEDVQKAIDTFNALMSSKHLACLESFPKITLPLKSLFSFRKKKSIRDRLSIIYDLAAREGTAANRIAPEEIWLSLVTPIYNTPARYLDDLYRSFLKQDMPGCELILSDDGSSSLETHDWLRRHQGLDRLKIVQNPANDGIAQATNAGLRAASGGWIGFIDHDDLIAPNALKVIHNAITAHRDVEFIYTDEVIVDDTLEPITIMSKPAYDPVLLSGVNYINHLSLYRRELLESLSFLRKGFDGSQDYDLLLRYTKNLRDHEVLHIPYPAYWWRHTKGSYSQKYLEKATYNARSSLKEAYGPRDNDVQVEKALHNDLHRVSFDLADEDQPFISIIIPNKNSHSLISQILSDIYTKTNYKNFEVIVVDNGSDSQDVLGLYEHYAKKHDNFCADIVLENFNFSRSINRGFRLSSGTHFLLLNNDIEVLDPDWLKELVSCLNYPNVGIVGAKLLFPNDTLQHAGVIIGASDLAGHYYYRQDANFGGPMNRLKVRNSVVCVTGAVMLISGDCKNTVGELDEANFAIAYNDVDYCIRAHRSGFRSVWTPFACLRHHESISRGSDKLPQNLVRFQKEKNNLREIHGTPHFMDPTISPYDPIYCSQKTAFDGTRLPSPRHWFHPPSPDERGTLASESTHPAPNAPNHT</sequence>
<dbReference type="InterPro" id="IPR001173">
    <property type="entry name" value="Glyco_trans_2-like"/>
</dbReference>
<dbReference type="InterPro" id="IPR029044">
    <property type="entry name" value="Nucleotide-diphossugar_trans"/>
</dbReference>
<proteinExistence type="predicted"/>
<protein>
    <submittedName>
        <fullName evidence="3">Glycosyltransferase</fullName>
    </submittedName>
</protein>
<dbReference type="PANTHER" id="PTHR43179">
    <property type="entry name" value="RHAMNOSYLTRANSFERASE WBBL"/>
    <property type="match status" value="1"/>
</dbReference>
<dbReference type="SUPFAM" id="SSF53448">
    <property type="entry name" value="Nucleotide-diphospho-sugar transferases"/>
    <property type="match status" value="2"/>
</dbReference>
<comment type="caution">
    <text evidence="3">The sequence shown here is derived from an EMBL/GenBank/DDBJ whole genome shotgun (WGS) entry which is preliminary data.</text>
</comment>
<dbReference type="Pfam" id="PF00535">
    <property type="entry name" value="Glycos_transf_2"/>
    <property type="match status" value="1"/>
</dbReference>
<dbReference type="Pfam" id="PF13641">
    <property type="entry name" value="Glyco_tranf_2_3"/>
    <property type="match status" value="1"/>
</dbReference>
<feature type="domain" description="Glycosyltransferase 2-like" evidence="2">
    <location>
        <begin position="174"/>
        <end position="331"/>
    </location>
</feature>
<organism evidence="3 4">
    <name type="scientific">Roseibium aggregatum</name>
    <dbReference type="NCBI Taxonomy" id="187304"/>
    <lineage>
        <taxon>Bacteria</taxon>
        <taxon>Pseudomonadati</taxon>
        <taxon>Pseudomonadota</taxon>
        <taxon>Alphaproteobacteria</taxon>
        <taxon>Hyphomicrobiales</taxon>
        <taxon>Stappiaceae</taxon>
        <taxon>Roseibium</taxon>
    </lineage>
</organism>
<gene>
    <name evidence="3" type="ORF">HK439_25625</name>
</gene>
<feature type="compositionally biased region" description="Polar residues" evidence="1">
    <location>
        <begin position="725"/>
        <end position="739"/>
    </location>
</feature>
<accession>A0A926P4D6</accession>
<evidence type="ECO:0000256" key="1">
    <source>
        <dbReference type="SAM" id="MobiDB-lite"/>
    </source>
</evidence>
<dbReference type="AlphaFoldDB" id="A0A926P4D6"/>
<evidence type="ECO:0000259" key="2">
    <source>
        <dbReference type="Pfam" id="PF00535"/>
    </source>
</evidence>
<feature type="region of interest" description="Disordered" evidence="1">
    <location>
        <begin position="706"/>
        <end position="739"/>
    </location>
</feature>
<dbReference type="EMBL" id="JABFCZ010000049">
    <property type="protein sequence ID" value="MBD1549648.1"/>
    <property type="molecule type" value="Genomic_DNA"/>
</dbReference>
<dbReference type="RefSeq" id="WP_190294339.1">
    <property type="nucleotide sequence ID" value="NZ_JABFCZ010000049.1"/>
</dbReference>
<name>A0A926P4D6_9HYPH</name>
<dbReference type="PANTHER" id="PTHR43179:SF7">
    <property type="entry name" value="RHAMNOSYLTRANSFERASE WBBL"/>
    <property type="match status" value="1"/>
</dbReference>